<dbReference type="InterPro" id="IPR050194">
    <property type="entry name" value="Glycosyltransferase_grp1"/>
</dbReference>
<dbReference type="PANTHER" id="PTHR45947">
    <property type="entry name" value="SULFOQUINOVOSYL TRANSFERASE SQD2"/>
    <property type="match status" value="1"/>
</dbReference>
<dbReference type="PANTHER" id="PTHR45947:SF3">
    <property type="entry name" value="SULFOQUINOVOSYL TRANSFERASE SQD2"/>
    <property type="match status" value="1"/>
</dbReference>
<feature type="domain" description="Glycosyl transferase family 1" evidence="1">
    <location>
        <begin position="179"/>
        <end position="344"/>
    </location>
</feature>
<dbReference type="InterPro" id="IPR028098">
    <property type="entry name" value="Glyco_trans_4-like_N"/>
</dbReference>
<dbReference type="InterPro" id="IPR001296">
    <property type="entry name" value="Glyco_trans_1"/>
</dbReference>
<dbReference type="CDD" id="cd03801">
    <property type="entry name" value="GT4_PimA-like"/>
    <property type="match status" value="1"/>
</dbReference>
<dbReference type="Proteomes" id="UP000186657">
    <property type="component" value="Unassembled WGS sequence"/>
</dbReference>
<evidence type="ECO:0000259" key="2">
    <source>
        <dbReference type="Pfam" id="PF13439"/>
    </source>
</evidence>
<gene>
    <name evidence="3" type="ORF">BJP37_16530</name>
</gene>
<keyword evidence="4" id="KW-1185">Reference proteome</keyword>
<evidence type="ECO:0000313" key="4">
    <source>
        <dbReference type="Proteomes" id="UP000186657"/>
    </source>
</evidence>
<organism evidence="3 4">
    <name type="scientific">Moorena bouillonii PNG</name>
    <dbReference type="NCBI Taxonomy" id="568701"/>
    <lineage>
        <taxon>Bacteria</taxon>
        <taxon>Bacillati</taxon>
        <taxon>Cyanobacteriota</taxon>
        <taxon>Cyanophyceae</taxon>
        <taxon>Coleofasciculales</taxon>
        <taxon>Coleofasciculaceae</taxon>
        <taxon>Moorena</taxon>
    </lineage>
</organism>
<dbReference type="Gene3D" id="3.40.50.2000">
    <property type="entry name" value="Glycogen Phosphorylase B"/>
    <property type="match status" value="2"/>
</dbReference>
<name>A0A1U7NBP3_9CYAN</name>
<dbReference type="SUPFAM" id="SSF53756">
    <property type="entry name" value="UDP-Glycosyltransferase/glycogen phosphorylase"/>
    <property type="match status" value="1"/>
</dbReference>
<feature type="domain" description="Glycosyltransferase subfamily 4-like N-terminal" evidence="2">
    <location>
        <begin position="14"/>
        <end position="167"/>
    </location>
</feature>
<evidence type="ECO:0000259" key="1">
    <source>
        <dbReference type="Pfam" id="PF00534"/>
    </source>
</evidence>
<comment type="caution">
    <text evidence="3">The sequence shown here is derived from an EMBL/GenBank/DDBJ whole genome shotgun (WGS) entry which is preliminary data.</text>
</comment>
<evidence type="ECO:0008006" key="5">
    <source>
        <dbReference type="Google" id="ProtNLM"/>
    </source>
</evidence>
<accession>A0A1U7NBP3</accession>
<dbReference type="Pfam" id="PF13439">
    <property type="entry name" value="Glyco_transf_4"/>
    <property type="match status" value="1"/>
</dbReference>
<reference evidence="3 4" key="1">
    <citation type="submission" date="2016-10" db="EMBL/GenBank/DDBJ databases">
        <title>Comparative genomics uncovers the prolific and rare metabolic potential of the cyanobacterial genus Moorea.</title>
        <authorList>
            <person name="Leao T."/>
            <person name="Castelao G."/>
            <person name="Korobeynikov A."/>
            <person name="Monroe E.A."/>
            <person name="Podell S."/>
            <person name="Glukhov E."/>
            <person name="Allen E."/>
            <person name="Gerwick W.H."/>
            <person name="Gerwick L."/>
        </authorList>
    </citation>
    <scope>NUCLEOTIDE SEQUENCE [LARGE SCALE GENOMIC DNA]</scope>
    <source>
        <strain evidence="3 4">PNG5-198</strain>
    </source>
</reference>
<dbReference type="EMBL" id="MKZS01000001">
    <property type="protein sequence ID" value="OLT63334.1"/>
    <property type="molecule type" value="Genomic_DNA"/>
</dbReference>
<proteinExistence type="predicted"/>
<dbReference type="Pfam" id="PF00534">
    <property type="entry name" value="Glycos_transf_1"/>
    <property type="match status" value="1"/>
</dbReference>
<dbReference type="AlphaFoldDB" id="A0A1U7NBP3"/>
<protein>
    <recommendedName>
        <fullName evidence="5">Glycosyl transferase family 1 domain-containing protein</fullName>
    </recommendedName>
</protein>
<evidence type="ECO:0000313" key="3">
    <source>
        <dbReference type="EMBL" id="OLT63334.1"/>
    </source>
</evidence>
<sequence length="383" mass="44054">MATNLRFKRFEWICSELSKERFELSFILLNQGQTDLPEYLTAQKIPYISIKYSNKYSLNLFWVIWKISRYCRKNKTDIVHTYGVDGSLVGLSGACLAGVQIRIQSRTHAGPFPWPQRVPWGQVYDHFNNFLSSKITMTSQKVKDIVISYDGVAPSKVIPIHPGFDLEAFAKVSEENLQNIKEKYNIKNVAPVVGVVSRYVAWKGVHYIVPAFGKLLEDYPSAFLVLANARGNYRKEIHRQLQSIPTDRYVEIPFENDMFALYKLFDVFVHVPMAPNMEAFGQVYIEALAAGIPSVFTRSGVVDEFIVHNKHAYLVDYENSDQIYEGIKTILENNSLRESLIYNGGQSVRDMFDLNQMIGSLESLYLSEFETTQQDNREEYEEN</sequence>
<dbReference type="GO" id="GO:0016758">
    <property type="term" value="F:hexosyltransferase activity"/>
    <property type="evidence" value="ECO:0007669"/>
    <property type="project" value="TreeGrafter"/>
</dbReference>